<evidence type="ECO:0000313" key="7">
    <source>
        <dbReference type="Proteomes" id="UP000545507"/>
    </source>
</evidence>
<evidence type="ECO:0000256" key="3">
    <source>
        <dbReference type="ARBA" id="ARBA00022989"/>
    </source>
</evidence>
<dbReference type="InterPro" id="IPR052719">
    <property type="entry name" value="CvpA-like"/>
</dbReference>
<reference evidence="6 7" key="1">
    <citation type="submission" date="2019-09" db="EMBL/GenBank/DDBJ databases">
        <title>Hydrogenophaga aromatica sp. nov., isolated from a para-xylene-degrading enrichment culture.</title>
        <authorList>
            <person name="Tancsics A."/>
            <person name="Banerjee S."/>
        </authorList>
    </citation>
    <scope>NUCLEOTIDE SEQUENCE [LARGE SCALE GENOMIC DNA]</scope>
    <source>
        <strain evidence="6 7">D2P1</strain>
    </source>
</reference>
<feature type="transmembrane region" description="Helical" evidence="5">
    <location>
        <begin position="6"/>
        <end position="21"/>
    </location>
</feature>
<keyword evidence="2 5" id="KW-0812">Transmembrane</keyword>
<organism evidence="6 7">
    <name type="scientific">Hydrogenophaga aromaticivorans</name>
    <dbReference type="NCBI Taxonomy" id="2610898"/>
    <lineage>
        <taxon>Bacteria</taxon>
        <taxon>Pseudomonadati</taxon>
        <taxon>Pseudomonadota</taxon>
        <taxon>Betaproteobacteria</taxon>
        <taxon>Burkholderiales</taxon>
        <taxon>Comamonadaceae</taxon>
        <taxon>Hydrogenophaga</taxon>
    </lineage>
</organism>
<gene>
    <name evidence="6" type="ORF">F3K02_22925</name>
</gene>
<comment type="caution">
    <text evidence="6">The sequence shown here is derived from an EMBL/GenBank/DDBJ whole genome shotgun (WGS) entry which is preliminary data.</text>
</comment>
<dbReference type="AlphaFoldDB" id="A0A7Y8H1F1"/>
<protein>
    <submittedName>
        <fullName evidence="6">CvpA family protein</fullName>
    </submittedName>
</protein>
<feature type="transmembrane region" description="Helical" evidence="5">
    <location>
        <begin position="97"/>
        <end position="123"/>
    </location>
</feature>
<evidence type="ECO:0000256" key="1">
    <source>
        <dbReference type="ARBA" id="ARBA00004141"/>
    </source>
</evidence>
<dbReference type="InterPro" id="IPR003825">
    <property type="entry name" value="Colicin-V_CvpA"/>
</dbReference>
<dbReference type="RefSeq" id="WP_177138361.1">
    <property type="nucleotide sequence ID" value="NZ_JAGPWB010000021.1"/>
</dbReference>
<evidence type="ECO:0000313" key="6">
    <source>
        <dbReference type="EMBL" id="NWF48084.1"/>
    </source>
</evidence>
<name>A0A7Y8H1F1_9BURK</name>
<dbReference type="Proteomes" id="UP000545507">
    <property type="component" value="Unassembled WGS sequence"/>
</dbReference>
<comment type="subcellular location">
    <subcellularLocation>
        <location evidence="1">Membrane</location>
        <topology evidence="1">Multi-pass membrane protein</topology>
    </subcellularLocation>
</comment>
<dbReference type="Pfam" id="PF02674">
    <property type="entry name" value="Colicin_V"/>
    <property type="match status" value="1"/>
</dbReference>
<proteinExistence type="predicted"/>
<accession>A0A7Y8H1F1</accession>
<evidence type="ECO:0000256" key="5">
    <source>
        <dbReference type="SAM" id="Phobius"/>
    </source>
</evidence>
<keyword evidence="7" id="KW-1185">Reference proteome</keyword>
<keyword evidence="4 5" id="KW-0472">Membrane</keyword>
<dbReference type="GO" id="GO:0009403">
    <property type="term" value="P:toxin biosynthetic process"/>
    <property type="evidence" value="ECO:0007669"/>
    <property type="project" value="InterPro"/>
</dbReference>
<evidence type="ECO:0000256" key="2">
    <source>
        <dbReference type="ARBA" id="ARBA00022692"/>
    </source>
</evidence>
<dbReference type="EMBL" id="VYGV01000025">
    <property type="protein sequence ID" value="NWF48084.1"/>
    <property type="molecule type" value="Genomic_DNA"/>
</dbReference>
<keyword evidence="3 5" id="KW-1133">Transmembrane helix</keyword>
<sequence>MNWVDGVLLAVLVLSAVLGLWRGLVYEVISVAGWVAAFLLAQAYADEVAAVLPMGDALPALKLAAGFALVFIATAFAGGLLAWLVKQLVASVGLRPIDRVLGAAFGLARGVLILLALTVVISMTPLRAETDWRASVVADAMADSVHALRPLLPAALASYLP</sequence>
<feature type="transmembrane region" description="Helical" evidence="5">
    <location>
        <begin position="65"/>
        <end position="85"/>
    </location>
</feature>
<dbReference type="GO" id="GO:0016020">
    <property type="term" value="C:membrane"/>
    <property type="evidence" value="ECO:0007669"/>
    <property type="project" value="UniProtKB-SubCell"/>
</dbReference>
<dbReference type="PANTHER" id="PTHR36926:SF1">
    <property type="entry name" value="COLICIN V PRODUCTION PROTEIN"/>
    <property type="match status" value="1"/>
</dbReference>
<evidence type="ECO:0000256" key="4">
    <source>
        <dbReference type="ARBA" id="ARBA00023136"/>
    </source>
</evidence>
<dbReference type="PANTHER" id="PTHR36926">
    <property type="entry name" value="COLICIN V PRODUCTION PROTEIN"/>
    <property type="match status" value="1"/>
</dbReference>